<dbReference type="InterPro" id="IPR000477">
    <property type="entry name" value="RT_dom"/>
</dbReference>
<dbReference type="InterPro" id="IPR021109">
    <property type="entry name" value="Peptidase_aspartic_dom_sf"/>
</dbReference>
<dbReference type="PROSITE" id="PS50158">
    <property type="entry name" value="ZF_CCHC"/>
    <property type="match status" value="2"/>
</dbReference>
<dbReference type="SUPFAM" id="SSF56672">
    <property type="entry name" value="DNA/RNA polymerases"/>
    <property type="match status" value="1"/>
</dbReference>
<comment type="caution">
    <text evidence="5">The sequence shown here is derived from an EMBL/GenBank/DDBJ whole genome shotgun (WGS) entry which is preliminary data.</text>
</comment>
<protein>
    <submittedName>
        <fullName evidence="5">Reverse transcriptase domain-containing protein</fullName>
    </submittedName>
</protein>
<name>A0ABQ4XLM4_9ASTR</name>
<evidence type="ECO:0000256" key="1">
    <source>
        <dbReference type="PROSITE-ProRule" id="PRU00047"/>
    </source>
</evidence>
<dbReference type="Proteomes" id="UP001151760">
    <property type="component" value="Unassembled WGS sequence"/>
</dbReference>
<dbReference type="InterPro" id="IPR036875">
    <property type="entry name" value="Znf_CCHC_sf"/>
</dbReference>
<dbReference type="InterPro" id="IPR043502">
    <property type="entry name" value="DNA/RNA_pol_sf"/>
</dbReference>
<keyword evidence="5" id="KW-0548">Nucleotidyltransferase</keyword>
<dbReference type="EMBL" id="BQNB010009616">
    <property type="protein sequence ID" value="GJS65962.1"/>
    <property type="molecule type" value="Genomic_DNA"/>
</dbReference>
<keyword evidence="5" id="KW-0808">Transferase</keyword>
<reference evidence="5" key="2">
    <citation type="submission" date="2022-01" db="EMBL/GenBank/DDBJ databases">
        <authorList>
            <person name="Yamashiro T."/>
            <person name="Shiraishi A."/>
            <person name="Satake H."/>
            <person name="Nakayama K."/>
        </authorList>
    </citation>
    <scope>NUCLEOTIDE SEQUENCE</scope>
</reference>
<dbReference type="InterPro" id="IPR005162">
    <property type="entry name" value="Retrotrans_gag_dom"/>
</dbReference>
<dbReference type="Gene3D" id="3.30.70.270">
    <property type="match status" value="2"/>
</dbReference>
<keyword evidence="2" id="KW-0175">Coiled coil</keyword>
<keyword evidence="1" id="KW-0862">Zinc</keyword>
<dbReference type="PANTHER" id="PTHR15503:SF42">
    <property type="entry name" value="ZINC FINGER, CCHC-TYPE, RETROTRANSPOSON GAG DOMAIN, ASPARTIC PEPTIDASE DOMAIN PROTEIN-RELATED"/>
    <property type="match status" value="1"/>
</dbReference>
<dbReference type="Pfam" id="PF00078">
    <property type="entry name" value="RVT_1"/>
    <property type="match status" value="1"/>
</dbReference>
<dbReference type="GO" id="GO:0003964">
    <property type="term" value="F:RNA-directed DNA polymerase activity"/>
    <property type="evidence" value="ECO:0007669"/>
    <property type="project" value="UniProtKB-KW"/>
</dbReference>
<feature type="region of interest" description="Disordered" evidence="3">
    <location>
        <begin position="210"/>
        <end position="241"/>
    </location>
</feature>
<dbReference type="PROSITE" id="PS00141">
    <property type="entry name" value="ASP_PROTEASE"/>
    <property type="match status" value="1"/>
</dbReference>
<keyword evidence="1" id="KW-0479">Metal-binding</keyword>
<feature type="compositionally biased region" description="Low complexity" evidence="3">
    <location>
        <begin position="485"/>
        <end position="498"/>
    </location>
</feature>
<dbReference type="Gene3D" id="2.40.70.10">
    <property type="entry name" value="Acid Proteases"/>
    <property type="match status" value="1"/>
</dbReference>
<evidence type="ECO:0000259" key="4">
    <source>
        <dbReference type="PROSITE" id="PS50158"/>
    </source>
</evidence>
<dbReference type="SUPFAM" id="SSF57756">
    <property type="entry name" value="Retrovirus zinc finger-like domains"/>
    <property type="match status" value="1"/>
</dbReference>
<feature type="compositionally biased region" description="Low complexity" evidence="3">
    <location>
        <begin position="550"/>
        <end position="565"/>
    </location>
</feature>
<gene>
    <name evidence="5" type="ORF">Tco_0680526</name>
</gene>
<reference evidence="5" key="1">
    <citation type="journal article" date="2022" name="Int. J. Mol. Sci.">
        <title>Draft Genome of Tanacetum Coccineum: Genomic Comparison of Closely Related Tanacetum-Family Plants.</title>
        <authorList>
            <person name="Yamashiro T."/>
            <person name="Shiraishi A."/>
            <person name="Nakayama K."/>
            <person name="Satake H."/>
        </authorList>
    </citation>
    <scope>NUCLEOTIDE SEQUENCE</scope>
</reference>
<organism evidence="5 6">
    <name type="scientific">Tanacetum coccineum</name>
    <dbReference type="NCBI Taxonomy" id="301880"/>
    <lineage>
        <taxon>Eukaryota</taxon>
        <taxon>Viridiplantae</taxon>
        <taxon>Streptophyta</taxon>
        <taxon>Embryophyta</taxon>
        <taxon>Tracheophyta</taxon>
        <taxon>Spermatophyta</taxon>
        <taxon>Magnoliopsida</taxon>
        <taxon>eudicotyledons</taxon>
        <taxon>Gunneridae</taxon>
        <taxon>Pentapetalae</taxon>
        <taxon>asterids</taxon>
        <taxon>campanulids</taxon>
        <taxon>Asterales</taxon>
        <taxon>Asteraceae</taxon>
        <taxon>Asteroideae</taxon>
        <taxon>Anthemideae</taxon>
        <taxon>Anthemidinae</taxon>
        <taxon>Tanacetum</taxon>
    </lineage>
</organism>
<dbReference type="CDD" id="cd00303">
    <property type="entry name" value="retropepsin_like"/>
    <property type="match status" value="1"/>
</dbReference>
<feature type="compositionally biased region" description="Basic and acidic residues" evidence="3">
    <location>
        <begin position="469"/>
        <end position="483"/>
    </location>
</feature>
<evidence type="ECO:0000256" key="3">
    <source>
        <dbReference type="SAM" id="MobiDB-lite"/>
    </source>
</evidence>
<evidence type="ECO:0000256" key="2">
    <source>
        <dbReference type="SAM" id="Coils"/>
    </source>
</evidence>
<dbReference type="InterPro" id="IPR001878">
    <property type="entry name" value="Znf_CCHC"/>
</dbReference>
<dbReference type="Gene3D" id="3.10.10.10">
    <property type="entry name" value="HIV Type 1 Reverse Transcriptase, subunit A, domain 1"/>
    <property type="match status" value="1"/>
</dbReference>
<keyword evidence="1" id="KW-0863">Zinc-finger</keyword>
<dbReference type="InterPro" id="IPR032567">
    <property type="entry name" value="RTL1-rel"/>
</dbReference>
<evidence type="ECO:0000313" key="6">
    <source>
        <dbReference type="Proteomes" id="UP001151760"/>
    </source>
</evidence>
<accession>A0ABQ4XLM4</accession>
<proteinExistence type="predicted"/>
<dbReference type="InterPro" id="IPR043128">
    <property type="entry name" value="Rev_trsase/Diguanyl_cyclase"/>
</dbReference>
<dbReference type="Pfam" id="PF08284">
    <property type="entry name" value="RVP_2"/>
    <property type="match status" value="1"/>
</dbReference>
<dbReference type="CDD" id="cd01647">
    <property type="entry name" value="RT_LTR"/>
    <property type="match status" value="1"/>
</dbReference>
<dbReference type="Gene3D" id="4.10.60.10">
    <property type="entry name" value="Zinc finger, CCHC-type"/>
    <property type="match status" value="1"/>
</dbReference>
<feature type="domain" description="CCHC-type" evidence="4">
    <location>
        <begin position="531"/>
        <end position="547"/>
    </location>
</feature>
<feature type="domain" description="CCHC-type" evidence="4">
    <location>
        <begin position="571"/>
        <end position="586"/>
    </location>
</feature>
<keyword evidence="5" id="KW-0695">RNA-directed DNA polymerase</keyword>
<dbReference type="SUPFAM" id="SSF50630">
    <property type="entry name" value="Acid proteases"/>
    <property type="match status" value="1"/>
</dbReference>
<feature type="compositionally biased region" description="Pro residues" evidence="3">
    <location>
        <begin position="19"/>
        <end position="30"/>
    </location>
</feature>
<dbReference type="Pfam" id="PF00098">
    <property type="entry name" value="zf-CCHC"/>
    <property type="match status" value="1"/>
</dbReference>
<feature type="region of interest" description="Disordered" evidence="3">
    <location>
        <begin position="1"/>
        <end position="51"/>
    </location>
</feature>
<feature type="coiled-coil region" evidence="2">
    <location>
        <begin position="129"/>
        <end position="163"/>
    </location>
</feature>
<sequence>MAQMRAAAPSTYHPLLPSGTPPLLPIPLPTPSTSRRADIPEADTPPRKRLLLTAPRPGCEVGESSAAAAARQPGPTMARRVDCSSVDTVETRVRDTERRMMAALEVVNLRVSYQVDVRSRESSEFYSRHHDAQKDRAAVRAEIEVLRRERLAYEQESMETRQALARSEAYSRALEARITVLETQARRHEWQRQDADDHATRHIMRIQALEAGARDDTLEDTENGTITNPHGQHQDHTNPKCSNHHKFTEAQLQALIDQGVAAAMAEAEASRVRNGYDSNGSGPRPAQAVRECSYSEFLKCKPLDFKGTEGVVGLTRWFEKMESVFSISNCTAASQVKFATCTLQDDALTWWNSHVKTTTPEAAHAMPWATLKKMMTDKYCPRGEIKKIESEMWNLKVKGTDVVAYSRRFQQLALMCSRMFPEEIDKIEKYIGGLPDMIHGSVKASKPKTMQEAIEFTTELMDEKTHAYAERQAERKRKYDDLSKNNQNQQNKRQNTGQAYTAGNSDRKSYAGSKPLCSKCNYNHEGPCPPRCNNCKRVGHLTRDCRRRPANANNNNNNRNNNNNNQKGNGCYKCGAQGHFRRNCPKLRNNDRGNQAGNDRAPAKVYVVGNAGANPDNVVAGTFLLNNRYAYILFDTGADRSFVSTAFSSQIDITPSTLDHYYDVELADGRIIGLNTILKGCTLNFLNHQFNINLMPVELGSFDAIIGMDWLAKYQAVIVCAEKIVRIPWRNKTLIIHGDGSNQGNVTRLNIISCTKTQKYMEKGFPIFLAHVTAKEVEDKSEKKRLEDVPIVQDFPEGTFIDWRLRNERVIGATEGVVRQRLYKTSSSPCGAPVLFVKKKDGSFRMCIDYRELNKLIVKNCYPLPRINDLFDQLQWSSVYSNIDLSIHGPYESGVQPYLDKFVIVFIYDILIYSKNKQEHEEHLKLILELLKKEELYAKFSKCEFWIPKVQFLGHVIDSEGIHVDPAKIESIKDWTSPKSPTEIHQFLGLAGGVLSKIH</sequence>
<feature type="region of interest" description="Disordered" evidence="3">
    <location>
        <begin position="547"/>
        <end position="568"/>
    </location>
</feature>
<dbReference type="SMART" id="SM00343">
    <property type="entry name" value="ZnF_C2HC"/>
    <property type="match status" value="2"/>
</dbReference>
<feature type="region of interest" description="Disordered" evidence="3">
    <location>
        <begin position="469"/>
        <end position="510"/>
    </location>
</feature>
<dbReference type="PANTHER" id="PTHR15503">
    <property type="entry name" value="LDOC1 RELATED"/>
    <property type="match status" value="1"/>
</dbReference>
<dbReference type="Pfam" id="PF03732">
    <property type="entry name" value="Retrotrans_gag"/>
    <property type="match status" value="1"/>
</dbReference>
<evidence type="ECO:0000313" key="5">
    <source>
        <dbReference type="EMBL" id="GJS65962.1"/>
    </source>
</evidence>
<keyword evidence="6" id="KW-1185">Reference proteome</keyword>
<dbReference type="InterPro" id="IPR001969">
    <property type="entry name" value="Aspartic_peptidase_AS"/>
</dbReference>